<feature type="non-terminal residue" evidence="2">
    <location>
        <position position="84"/>
    </location>
</feature>
<dbReference type="AlphaFoldDB" id="A0AAN5C4R2"/>
<proteinExistence type="predicted"/>
<keyword evidence="1" id="KW-0812">Transmembrane</keyword>
<protein>
    <submittedName>
        <fullName evidence="2">Uncharacterized protein</fullName>
    </submittedName>
</protein>
<keyword evidence="1" id="KW-0472">Membrane</keyword>
<gene>
    <name evidence="2" type="ORF">PMAYCL1PPCAC_00785</name>
</gene>
<dbReference type="EMBL" id="BTRK01000001">
    <property type="protein sequence ID" value="GMR30590.1"/>
    <property type="molecule type" value="Genomic_DNA"/>
</dbReference>
<keyword evidence="3" id="KW-1185">Reference proteome</keyword>
<organism evidence="2 3">
    <name type="scientific">Pristionchus mayeri</name>
    <dbReference type="NCBI Taxonomy" id="1317129"/>
    <lineage>
        <taxon>Eukaryota</taxon>
        <taxon>Metazoa</taxon>
        <taxon>Ecdysozoa</taxon>
        <taxon>Nematoda</taxon>
        <taxon>Chromadorea</taxon>
        <taxon>Rhabditida</taxon>
        <taxon>Rhabditina</taxon>
        <taxon>Diplogasteromorpha</taxon>
        <taxon>Diplogasteroidea</taxon>
        <taxon>Neodiplogasteridae</taxon>
        <taxon>Pristionchus</taxon>
    </lineage>
</organism>
<keyword evidence="1" id="KW-1133">Transmembrane helix</keyword>
<feature type="transmembrane region" description="Helical" evidence="1">
    <location>
        <begin position="20"/>
        <end position="42"/>
    </location>
</feature>
<feature type="non-terminal residue" evidence="2">
    <location>
        <position position="1"/>
    </location>
</feature>
<comment type="caution">
    <text evidence="2">The sequence shown here is derived from an EMBL/GenBank/DDBJ whole genome shotgun (WGS) entry which is preliminary data.</text>
</comment>
<dbReference type="Proteomes" id="UP001328107">
    <property type="component" value="Unassembled WGS sequence"/>
</dbReference>
<evidence type="ECO:0000256" key="1">
    <source>
        <dbReference type="SAM" id="Phobius"/>
    </source>
</evidence>
<accession>A0AAN5C4R2</accession>
<sequence>LAPLSLSHPGTVFATQLPNMVPAVLVMTPLALPAVVTTSWLVSFIGTPYSQPSGNDTSVSNPPWWTCSSLGRSIGLDYHAAHNT</sequence>
<evidence type="ECO:0000313" key="2">
    <source>
        <dbReference type="EMBL" id="GMR30590.1"/>
    </source>
</evidence>
<evidence type="ECO:0000313" key="3">
    <source>
        <dbReference type="Proteomes" id="UP001328107"/>
    </source>
</evidence>
<reference evidence="3" key="1">
    <citation type="submission" date="2022-10" db="EMBL/GenBank/DDBJ databases">
        <title>Genome assembly of Pristionchus species.</title>
        <authorList>
            <person name="Yoshida K."/>
            <person name="Sommer R.J."/>
        </authorList>
    </citation>
    <scope>NUCLEOTIDE SEQUENCE [LARGE SCALE GENOMIC DNA]</scope>
    <source>
        <strain evidence="3">RS5460</strain>
    </source>
</reference>
<name>A0AAN5C4R2_9BILA</name>